<evidence type="ECO:0000256" key="1">
    <source>
        <dbReference type="SAM" id="MobiDB-lite"/>
    </source>
</evidence>
<keyword evidence="3" id="KW-1185">Reference proteome</keyword>
<sequence>MPFMQNKGNILFQFHLGNNHRLFIIDYRRLQSAESIYDSCCTIRGYKLPETLTAPCSRTTPRACRPLNGVPNRKIGERVHDGKDGLVTRSGHPSNHPIRKGLST</sequence>
<dbReference type="EMBL" id="BPLQ01000844">
    <property type="protein sequence ID" value="GIX75709.1"/>
    <property type="molecule type" value="Genomic_DNA"/>
</dbReference>
<dbReference type="Proteomes" id="UP001054837">
    <property type="component" value="Unassembled WGS sequence"/>
</dbReference>
<evidence type="ECO:0000313" key="3">
    <source>
        <dbReference type="Proteomes" id="UP001054837"/>
    </source>
</evidence>
<dbReference type="AlphaFoldDB" id="A0AAV4MUZ4"/>
<feature type="compositionally biased region" description="Basic and acidic residues" evidence="1">
    <location>
        <begin position="74"/>
        <end position="86"/>
    </location>
</feature>
<name>A0AAV4MUZ4_9ARAC</name>
<comment type="caution">
    <text evidence="2">The sequence shown here is derived from an EMBL/GenBank/DDBJ whole genome shotgun (WGS) entry which is preliminary data.</text>
</comment>
<feature type="region of interest" description="Disordered" evidence="1">
    <location>
        <begin position="67"/>
        <end position="104"/>
    </location>
</feature>
<proteinExistence type="predicted"/>
<protein>
    <submittedName>
        <fullName evidence="2">Uncharacterized protein</fullName>
    </submittedName>
</protein>
<accession>A0AAV4MUZ4</accession>
<evidence type="ECO:0000313" key="2">
    <source>
        <dbReference type="EMBL" id="GIX75709.1"/>
    </source>
</evidence>
<reference evidence="2 3" key="1">
    <citation type="submission" date="2021-06" db="EMBL/GenBank/DDBJ databases">
        <title>Caerostris darwini draft genome.</title>
        <authorList>
            <person name="Kono N."/>
            <person name="Arakawa K."/>
        </authorList>
    </citation>
    <scope>NUCLEOTIDE SEQUENCE [LARGE SCALE GENOMIC DNA]</scope>
</reference>
<gene>
    <name evidence="2" type="ORF">CDAR_378711</name>
</gene>
<organism evidence="2 3">
    <name type="scientific">Caerostris darwini</name>
    <dbReference type="NCBI Taxonomy" id="1538125"/>
    <lineage>
        <taxon>Eukaryota</taxon>
        <taxon>Metazoa</taxon>
        <taxon>Ecdysozoa</taxon>
        <taxon>Arthropoda</taxon>
        <taxon>Chelicerata</taxon>
        <taxon>Arachnida</taxon>
        <taxon>Araneae</taxon>
        <taxon>Araneomorphae</taxon>
        <taxon>Entelegynae</taxon>
        <taxon>Araneoidea</taxon>
        <taxon>Araneidae</taxon>
        <taxon>Caerostris</taxon>
    </lineage>
</organism>